<sequence length="116" mass="13541">MHIYEYTRIPFGIKNEPAHFQRMIDTILQEGILEGCMVVYIDKIVIYSETWEEHVQYIDRVLSKYTPINMKFLLKKCNFGQQEFLALGHQVSGLSLVIDQNKVAEVLQKPVPKNIN</sequence>
<proteinExistence type="predicted"/>
<dbReference type="Pfam" id="PF00078">
    <property type="entry name" value="RVT_1"/>
    <property type="match status" value="1"/>
</dbReference>
<gene>
    <name evidence="2" type="ORF">O181_018449</name>
</gene>
<dbReference type="InterPro" id="IPR043502">
    <property type="entry name" value="DNA/RNA_pol_sf"/>
</dbReference>
<keyword evidence="3" id="KW-1185">Reference proteome</keyword>
<dbReference type="InterPro" id="IPR043128">
    <property type="entry name" value="Rev_trsase/Diguanyl_cyclase"/>
</dbReference>
<dbReference type="PANTHER" id="PTHR33064:SF37">
    <property type="entry name" value="RIBONUCLEASE H"/>
    <property type="match status" value="1"/>
</dbReference>
<evidence type="ECO:0000313" key="2">
    <source>
        <dbReference type="EMBL" id="MBW0478734.1"/>
    </source>
</evidence>
<evidence type="ECO:0000259" key="1">
    <source>
        <dbReference type="Pfam" id="PF00078"/>
    </source>
</evidence>
<dbReference type="SUPFAM" id="SSF56672">
    <property type="entry name" value="DNA/RNA polymerases"/>
    <property type="match status" value="1"/>
</dbReference>
<reference evidence="2" key="1">
    <citation type="submission" date="2021-03" db="EMBL/GenBank/DDBJ databases">
        <title>Draft genome sequence of rust myrtle Austropuccinia psidii MF-1, a brazilian biotype.</title>
        <authorList>
            <person name="Quecine M.C."/>
            <person name="Pachon D.M.R."/>
            <person name="Bonatelli M.L."/>
            <person name="Correr F.H."/>
            <person name="Franceschini L.M."/>
            <person name="Leite T.F."/>
            <person name="Margarido G.R.A."/>
            <person name="Almeida C.A."/>
            <person name="Ferrarezi J.A."/>
            <person name="Labate C.A."/>
        </authorList>
    </citation>
    <scope>NUCLEOTIDE SEQUENCE</scope>
    <source>
        <strain evidence="2">MF-1</strain>
    </source>
</reference>
<dbReference type="EMBL" id="AVOT02005301">
    <property type="protein sequence ID" value="MBW0478734.1"/>
    <property type="molecule type" value="Genomic_DNA"/>
</dbReference>
<evidence type="ECO:0000313" key="3">
    <source>
        <dbReference type="Proteomes" id="UP000765509"/>
    </source>
</evidence>
<name>A0A9Q3GTS7_9BASI</name>
<dbReference type="AlphaFoldDB" id="A0A9Q3GTS7"/>
<dbReference type="InterPro" id="IPR000477">
    <property type="entry name" value="RT_dom"/>
</dbReference>
<feature type="domain" description="Reverse transcriptase" evidence="1">
    <location>
        <begin position="2"/>
        <end position="91"/>
    </location>
</feature>
<dbReference type="InterPro" id="IPR051320">
    <property type="entry name" value="Viral_Replic_Matur_Polypro"/>
</dbReference>
<organism evidence="2 3">
    <name type="scientific">Austropuccinia psidii MF-1</name>
    <dbReference type="NCBI Taxonomy" id="1389203"/>
    <lineage>
        <taxon>Eukaryota</taxon>
        <taxon>Fungi</taxon>
        <taxon>Dikarya</taxon>
        <taxon>Basidiomycota</taxon>
        <taxon>Pucciniomycotina</taxon>
        <taxon>Pucciniomycetes</taxon>
        <taxon>Pucciniales</taxon>
        <taxon>Sphaerophragmiaceae</taxon>
        <taxon>Austropuccinia</taxon>
    </lineage>
</organism>
<accession>A0A9Q3GTS7</accession>
<dbReference type="OrthoDB" id="1750432at2759"/>
<dbReference type="PANTHER" id="PTHR33064">
    <property type="entry name" value="POL PROTEIN"/>
    <property type="match status" value="1"/>
</dbReference>
<comment type="caution">
    <text evidence="2">The sequence shown here is derived from an EMBL/GenBank/DDBJ whole genome shotgun (WGS) entry which is preliminary data.</text>
</comment>
<dbReference type="Proteomes" id="UP000765509">
    <property type="component" value="Unassembled WGS sequence"/>
</dbReference>
<dbReference type="Gene3D" id="3.30.70.270">
    <property type="match status" value="1"/>
</dbReference>
<protein>
    <recommendedName>
        <fullName evidence="1">Reverse transcriptase domain-containing protein</fullName>
    </recommendedName>
</protein>